<dbReference type="InterPro" id="IPR003587">
    <property type="entry name" value="Hint_dom_N"/>
</dbReference>
<dbReference type="PROSITE" id="PS50817">
    <property type="entry name" value="INTEIN_N_TER"/>
    <property type="match status" value="1"/>
</dbReference>
<protein>
    <submittedName>
        <fullName evidence="4">Type IV secretion protein Rhs</fullName>
    </submittedName>
</protein>
<reference evidence="4 5" key="1">
    <citation type="submission" date="2018-11" db="EMBL/GenBank/DDBJ databases">
        <title>Genomes From Bacteria Associated with the Canine Oral Cavity: a Test Case for Automated Genome-Based Taxonomic Assignment.</title>
        <authorList>
            <person name="Coil D.A."/>
            <person name="Jospin G."/>
            <person name="Darling A.E."/>
            <person name="Wallis C."/>
            <person name="Davis I.J."/>
            <person name="Harris S."/>
            <person name="Eisen J.A."/>
            <person name="Holcombe L.J."/>
            <person name="O'Flynn C."/>
        </authorList>
    </citation>
    <scope>NUCLEOTIDE SEQUENCE [LARGE SCALE GENOMIC DNA]</scope>
    <source>
        <strain evidence="4 5">OH887_COT-365</strain>
    </source>
</reference>
<dbReference type="SMART" id="SM00306">
    <property type="entry name" value="HintN"/>
    <property type="match status" value="1"/>
</dbReference>
<proteinExistence type="predicted"/>
<accession>A0A3P1T4V7</accession>
<dbReference type="Gene3D" id="2.170.16.10">
    <property type="entry name" value="Hedgehog/Intein (Hint) domain"/>
    <property type="match status" value="1"/>
</dbReference>
<dbReference type="PANTHER" id="PTHR32305">
    <property type="match status" value="1"/>
</dbReference>
<dbReference type="InterPro" id="IPR036844">
    <property type="entry name" value="Hint_dom_sf"/>
</dbReference>
<dbReference type="Gene3D" id="2.180.10.10">
    <property type="entry name" value="RHS repeat-associated core"/>
    <property type="match status" value="6"/>
</dbReference>
<dbReference type="NCBIfam" id="TIGR03696">
    <property type="entry name" value="Rhs_assc_core"/>
    <property type="match status" value="1"/>
</dbReference>
<evidence type="ECO:0000313" key="5">
    <source>
        <dbReference type="Proteomes" id="UP000280819"/>
    </source>
</evidence>
<dbReference type="Proteomes" id="UP000280819">
    <property type="component" value="Unassembled WGS sequence"/>
</dbReference>
<feature type="domain" description="Hint" evidence="3">
    <location>
        <begin position="1728"/>
        <end position="1823"/>
    </location>
</feature>
<dbReference type="SUPFAM" id="SSF51294">
    <property type="entry name" value="Hedgehog/intein (Hint) domain"/>
    <property type="match status" value="1"/>
</dbReference>
<gene>
    <name evidence="4" type="ORF">EII34_12620</name>
</gene>
<dbReference type="Pfam" id="PF20148">
    <property type="entry name" value="DUF6531"/>
    <property type="match status" value="1"/>
</dbReference>
<keyword evidence="1" id="KW-0677">Repeat</keyword>
<dbReference type="GO" id="GO:0016539">
    <property type="term" value="P:intein-mediated protein splicing"/>
    <property type="evidence" value="ECO:0007669"/>
    <property type="project" value="InterPro"/>
</dbReference>
<feature type="compositionally biased region" description="Polar residues" evidence="2">
    <location>
        <begin position="170"/>
        <end position="182"/>
    </location>
</feature>
<dbReference type="InterPro" id="IPR031325">
    <property type="entry name" value="RHS_repeat"/>
</dbReference>
<evidence type="ECO:0000256" key="1">
    <source>
        <dbReference type="ARBA" id="ARBA00022737"/>
    </source>
</evidence>
<feature type="region of interest" description="Disordered" evidence="2">
    <location>
        <begin position="138"/>
        <end position="182"/>
    </location>
</feature>
<dbReference type="InterPro" id="IPR045351">
    <property type="entry name" value="DUF6531"/>
</dbReference>
<dbReference type="Pfam" id="PF25023">
    <property type="entry name" value="TEN_YD-shell"/>
    <property type="match status" value="1"/>
</dbReference>
<dbReference type="Pfam" id="PF07591">
    <property type="entry name" value="PT-HINT"/>
    <property type="match status" value="1"/>
</dbReference>
<dbReference type="NCBIfam" id="TIGR01643">
    <property type="entry name" value="YD_repeat_2x"/>
    <property type="match status" value="14"/>
</dbReference>
<dbReference type="InterPro" id="IPR006141">
    <property type="entry name" value="Intein_N"/>
</dbReference>
<organism evidence="4 5">
    <name type="scientific">Arachnia propionica</name>
    <dbReference type="NCBI Taxonomy" id="1750"/>
    <lineage>
        <taxon>Bacteria</taxon>
        <taxon>Bacillati</taxon>
        <taxon>Actinomycetota</taxon>
        <taxon>Actinomycetes</taxon>
        <taxon>Propionibacteriales</taxon>
        <taxon>Propionibacteriaceae</taxon>
        <taxon>Arachnia</taxon>
    </lineage>
</organism>
<dbReference type="OrthoDB" id="3712874at2"/>
<comment type="caution">
    <text evidence="4">The sequence shown here is derived from an EMBL/GenBank/DDBJ whole genome shotgun (WGS) entry which is preliminary data.</text>
</comment>
<dbReference type="InterPro" id="IPR022385">
    <property type="entry name" value="Rhs_assc_core"/>
</dbReference>
<name>A0A3P1T4V7_9ACTN</name>
<dbReference type="PANTHER" id="PTHR32305:SF15">
    <property type="entry name" value="PROTEIN RHSA-RELATED"/>
    <property type="match status" value="1"/>
</dbReference>
<evidence type="ECO:0000313" key="4">
    <source>
        <dbReference type="EMBL" id="RRD03836.1"/>
    </source>
</evidence>
<dbReference type="SUPFAM" id="SSF69304">
    <property type="entry name" value="Tricorn protease N-terminal domain"/>
    <property type="match status" value="1"/>
</dbReference>
<dbReference type="CDD" id="cd00081">
    <property type="entry name" value="Hint"/>
    <property type="match status" value="1"/>
</dbReference>
<evidence type="ECO:0000256" key="2">
    <source>
        <dbReference type="SAM" id="MobiDB-lite"/>
    </source>
</evidence>
<dbReference type="EMBL" id="RQZG01000016">
    <property type="protein sequence ID" value="RRD03836.1"/>
    <property type="molecule type" value="Genomic_DNA"/>
</dbReference>
<dbReference type="InterPro" id="IPR056823">
    <property type="entry name" value="TEN-like_YD-shell"/>
</dbReference>
<feature type="region of interest" description="Disordered" evidence="2">
    <location>
        <begin position="1880"/>
        <end position="1920"/>
    </location>
</feature>
<dbReference type="InterPro" id="IPR050708">
    <property type="entry name" value="T6SS_VgrG/RHS"/>
</dbReference>
<sequence>MVGAVRLDDANLDGLKGMPDVAYDFEVSSGLQTAFRNAASALSGQRGSRSSYRSDGLTDFSGYYSSLFKANGVTQLGDLDEIVRNLQLVASKVADLDEKARAENNRRRQAREWAERRANRGDFQKAWEGFWNCGEEPPFSEIDENSTGPNESVTPPVPAQRSPLEGRGPTSVSSGVPSNLRSFASNTRTADELLASTPGNLRTHCESFAASCSWATLDASSVISGFEAWLSANGSEATWADVVAQAFEDAGGGDGPATVSDATLDAVLAAAGVGAERTDIQIDPPTAYGSPPTTGYSNDPVNTASGGFLETEEDLPFTGLASPLGVVRAYSSLNPAVGAFGPGWSWWSEAGLSVADDSARLTLFDGRVIVFPRRGEGWDRATGENLWLKNTPDGGFLVTSSWGMRWVLDAAGRVRVTSSDPGTEVAFSYDEHGRLAGLRHEFGRSLEVRWDAAGERVVAVVASDGRAVDYHYDDAGRLVEVDAPGRRRRYRWDDASRIVEVIDADGVVEVVNTFDEHGRVVAQLSPHGRRTRFAYFAGGITQTSDEDGARANTWIHDRKGRLIGVVDADGRRQSTGYDQWGNPVLVRQRDGAMTVSAYDARGRLEVRQLPSGAREERQWDDLDRLTYLTVRADDDSPEAVTRYEYRGAERSPWRVVDPEGGVTEMVWERGLLKRIVDPTGVGVDFGYDEFGELVSSTDAMEATAVLERDEVGRVVAAVTPLGHRTVFRYDPDSGVLVSRTDPTGARWSFEHTGAGRLCAVIDPEGARTEISHDETGETVETVDPLGRKVRRSYDDLGNLASVELPDGSSWEFGYDAVSRLVSFTDPAGGVRGLSYGADGLLAGTVDPTGVQRGVVRDVMGAPTQVIDGGDDLSARFDRLGRVVAVAGADGQEVLNRYDLCGRLVEQVTSDGAVTRIERDAAGRVVAVTQPMGGTYRYEYDACGRWVATISTGGDRYELILDADSRVVGEVWPDGEQVTTRFDAAGRIVERRQPGRGVVRFRYDRCGRIVSVRDPWNGHRRFRYDPAGQLVEAIDALGGVTRFGYDELAHQVEVIDPAGGVTRRTFDPLGRITSETDPLGRTTTWMRDAAGRVVRSVRPSGRVMSWEWNEHGRLARTLVDGQLLSELERDFASRTMTITEGTGSRVEMAWDTRGNLLRRLRDGVGMAWTYDRGGRRSSMCRPDGSVTTYDYDSNNRLAAITHPDVGRIEITRDAIGRITRVHGDGLDATWTWQGGAVVSNRVNRRGFIQELRLERNDDDQVVAQVQDGLRTEFSYDKAGRLTGTLSSEGLVSSYEWDAGGRLTAQSVGEARTTFRYDQAGQLVAATGPSGQVTRYTYDPDGQRIREIGPESERMFAWDPRGFLASITSVVRDGDSVQVTSRRDLDTDATGHLARIDGTDVFWDTAAGAPSLAQIGSQVVVDALAATTLATRDGGGEGAWLVPDVDGARVDAWLIPSLDIPHVAQPAAGDDLASGDVAGGMVGVGAWGALNLDGLSLTGVRAYDPATRAFLSPDPLPAVTASGWAGNPYSWAGNNPVGATDPLGLRPVSEDDLRVYQQASNGWLANSVAAAGSWVKDNWEYIAAGAVIVAGVAVMCTGVGGPIGAAMIGGALMGAGSSIASQKFTTGSVDWGKVAVDGAIGAVSGLAGGGAAAAIGRAAQGASCLGRNIITGAAESAVDGAVSGGLSYLTGPGPHTVAGFAAAAGTGGLEGGVMGGAGGALSKLTGVARYGCFTPDTHVLMADGSTKPITEVQVGDRVVSHDPISGNNVEGTVEQLHVHEDVPTLKLTTTAGEITTTATHPFYVEDKGWLPAGELREGDHLRPADGSTSTVEVLTLQATGHTQTVHNLTITGWKNYHVLTKDNVESVPVLVHNDGPCTSEDLWAAGNRSMPRPPRTSDLDVTDGSDMVGLGPKPTDPTHEAKGASTFTSYEDLADNLKGQAHRLPKGSELPDGLAVHADGKDVDGEMPWGHRTVYPEKPMTFDEFSEKFTSMGWEYDRKIKG</sequence>
<dbReference type="InterPro" id="IPR006530">
    <property type="entry name" value="YD"/>
</dbReference>
<evidence type="ECO:0000259" key="3">
    <source>
        <dbReference type="SMART" id="SM00306"/>
    </source>
</evidence>
<dbReference type="Pfam" id="PF05593">
    <property type="entry name" value="RHS_repeat"/>
    <property type="match status" value="9"/>
</dbReference>